<dbReference type="EMBL" id="REGN01003892">
    <property type="protein sequence ID" value="RNA20238.1"/>
    <property type="molecule type" value="Genomic_DNA"/>
</dbReference>
<evidence type="ECO:0000313" key="2">
    <source>
        <dbReference type="EMBL" id="RNA20238.1"/>
    </source>
</evidence>
<organism evidence="2 3">
    <name type="scientific">Brachionus plicatilis</name>
    <name type="common">Marine rotifer</name>
    <name type="synonym">Brachionus muelleri</name>
    <dbReference type="NCBI Taxonomy" id="10195"/>
    <lineage>
        <taxon>Eukaryota</taxon>
        <taxon>Metazoa</taxon>
        <taxon>Spiralia</taxon>
        <taxon>Gnathifera</taxon>
        <taxon>Rotifera</taxon>
        <taxon>Eurotatoria</taxon>
        <taxon>Monogononta</taxon>
        <taxon>Pseudotrocha</taxon>
        <taxon>Ploima</taxon>
        <taxon>Brachionidae</taxon>
        <taxon>Brachionus</taxon>
    </lineage>
</organism>
<protein>
    <submittedName>
        <fullName evidence="2">Uncharacterized protein</fullName>
    </submittedName>
</protein>
<reference evidence="2 3" key="1">
    <citation type="journal article" date="2018" name="Sci. Rep.">
        <title>Genomic signatures of local adaptation to the degree of environmental predictability in rotifers.</title>
        <authorList>
            <person name="Franch-Gras L."/>
            <person name="Hahn C."/>
            <person name="Garcia-Roger E.M."/>
            <person name="Carmona M.J."/>
            <person name="Serra M."/>
            <person name="Gomez A."/>
        </authorList>
    </citation>
    <scope>NUCLEOTIDE SEQUENCE [LARGE SCALE GENOMIC DNA]</scope>
    <source>
        <strain evidence="2">HYR1</strain>
    </source>
</reference>
<dbReference type="Proteomes" id="UP000276133">
    <property type="component" value="Unassembled WGS sequence"/>
</dbReference>
<evidence type="ECO:0000256" key="1">
    <source>
        <dbReference type="SAM" id="Phobius"/>
    </source>
</evidence>
<keyword evidence="1" id="KW-0812">Transmembrane</keyword>
<accession>A0A3M7RAF1</accession>
<dbReference type="AlphaFoldDB" id="A0A3M7RAF1"/>
<keyword evidence="1" id="KW-1133">Transmembrane helix</keyword>
<evidence type="ECO:0000313" key="3">
    <source>
        <dbReference type="Proteomes" id="UP000276133"/>
    </source>
</evidence>
<keyword evidence="3" id="KW-1185">Reference proteome</keyword>
<name>A0A3M7RAF1_BRAPC</name>
<feature type="transmembrane region" description="Helical" evidence="1">
    <location>
        <begin position="20"/>
        <end position="40"/>
    </location>
</feature>
<keyword evidence="1" id="KW-0472">Membrane</keyword>
<comment type="caution">
    <text evidence="2">The sequence shown here is derived from an EMBL/GenBank/DDBJ whole genome shotgun (WGS) entry which is preliminary data.</text>
</comment>
<sequence>MLVTIDPSIPMDPKIRSFLALYETCAFIVACYNYSLGLVVQTLFNKLFRKELINICENLDPK</sequence>
<proteinExistence type="predicted"/>
<gene>
    <name evidence="2" type="ORF">BpHYR1_046801</name>
</gene>